<dbReference type="Proteomes" id="UP000518266">
    <property type="component" value="Unassembled WGS sequence"/>
</dbReference>
<proteinExistence type="predicted"/>
<accession>A0A7J5ZAB6</accession>
<dbReference type="AlphaFoldDB" id="A0A7J5ZAB6"/>
<keyword evidence="3" id="KW-1185">Reference proteome</keyword>
<name>A0A7J5ZAB6_DISMA</name>
<dbReference type="OrthoDB" id="8598182at2759"/>
<feature type="region of interest" description="Disordered" evidence="1">
    <location>
        <begin position="36"/>
        <end position="79"/>
    </location>
</feature>
<dbReference type="EMBL" id="JAAKFY010000004">
    <property type="protein sequence ID" value="KAF3858483.1"/>
    <property type="molecule type" value="Genomic_DNA"/>
</dbReference>
<evidence type="ECO:0000256" key="1">
    <source>
        <dbReference type="SAM" id="MobiDB-lite"/>
    </source>
</evidence>
<evidence type="ECO:0000313" key="2">
    <source>
        <dbReference type="EMBL" id="KAF3858483.1"/>
    </source>
</evidence>
<gene>
    <name evidence="2" type="ORF">F7725_011684</name>
</gene>
<feature type="compositionally biased region" description="Basic and acidic residues" evidence="1">
    <location>
        <begin position="68"/>
        <end position="79"/>
    </location>
</feature>
<sequence>MDIIFVLEPTTFCVSSNTGVPIRADHRHREDKHPIAISSSTVGQKEFRKKARAGTREGENMAPPRKIARTDSRELNEDS</sequence>
<comment type="caution">
    <text evidence="2">The sequence shown here is derived from an EMBL/GenBank/DDBJ whole genome shotgun (WGS) entry which is preliminary data.</text>
</comment>
<organism evidence="2 3">
    <name type="scientific">Dissostichus mawsoni</name>
    <name type="common">Antarctic cod</name>
    <dbReference type="NCBI Taxonomy" id="36200"/>
    <lineage>
        <taxon>Eukaryota</taxon>
        <taxon>Metazoa</taxon>
        <taxon>Chordata</taxon>
        <taxon>Craniata</taxon>
        <taxon>Vertebrata</taxon>
        <taxon>Euteleostomi</taxon>
        <taxon>Actinopterygii</taxon>
        <taxon>Neopterygii</taxon>
        <taxon>Teleostei</taxon>
        <taxon>Neoteleostei</taxon>
        <taxon>Acanthomorphata</taxon>
        <taxon>Eupercaria</taxon>
        <taxon>Perciformes</taxon>
        <taxon>Notothenioidei</taxon>
        <taxon>Nototheniidae</taxon>
        <taxon>Dissostichus</taxon>
    </lineage>
</organism>
<reference evidence="2 3" key="1">
    <citation type="submission" date="2020-03" db="EMBL/GenBank/DDBJ databases">
        <title>Dissostichus mawsoni Genome sequencing and assembly.</title>
        <authorList>
            <person name="Park H."/>
        </authorList>
    </citation>
    <scope>NUCLEOTIDE SEQUENCE [LARGE SCALE GENOMIC DNA]</scope>
    <source>
        <strain evidence="2">DM0001</strain>
        <tissue evidence="2">Muscle</tissue>
    </source>
</reference>
<protein>
    <submittedName>
        <fullName evidence="2">Uncharacterized protein</fullName>
    </submittedName>
</protein>
<evidence type="ECO:0000313" key="3">
    <source>
        <dbReference type="Proteomes" id="UP000518266"/>
    </source>
</evidence>